<dbReference type="PANTHER" id="PTHR45947">
    <property type="entry name" value="SULFOQUINOVOSYL TRANSFERASE SQD2"/>
    <property type="match status" value="1"/>
</dbReference>
<dbReference type="RefSeq" id="WP_052036098.1">
    <property type="nucleotide sequence ID" value="NZ_JMIR01000007.1"/>
</dbReference>
<keyword evidence="3" id="KW-1185">Reference proteome</keyword>
<dbReference type="Pfam" id="PF13439">
    <property type="entry name" value="Glyco_transf_4"/>
    <property type="match status" value="1"/>
</dbReference>
<protein>
    <recommendedName>
        <fullName evidence="1">Glycosyltransferase subfamily 4-like N-terminal domain-containing protein</fullName>
    </recommendedName>
</protein>
<feature type="domain" description="Glycosyltransferase subfamily 4-like N-terminal" evidence="1">
    <location>
        <begin position="15"/>
        <end position="174"/>
    </location>
</feature>
<name>A0A074LTR3_9BACL</name>
<dbReference type="Proteomes" id="UP000027931">
    <property type="component" value="Unassembled WGS sequence"/>
</dbReference>
<gene>
    <name evidence="2" type="ORF">EL26_07475</name>
</gene>
<accession>A0A074LTR3</accession>
<dbReference type="PANTHER" id="PTHR45947:SF3">
    <property type="entry name" value="SULFOQUINOVOSYL TRANSFERASE SQD2"/>
    <property type="match status" value="1"/>
</dbReference>
<dbReference type="EMBL" id="JMIR01000007">
    <property type="protein sequence ID" value="KEO84015.1"/>
    <property type="molecule type" value="Genomic_DNA"/>
</dbReference>
<comment type="caution">
    <text evidence="2">The sequence shown here is derived from an EMBL/GenBank/DDBJ whole genome shotgun (WGS) entry which is preliminary data.</text>
</comment>
<evidence type="ECO:0000313" key="2">
    <source>
        <dbReference type="EMBL" id="KEO84015.1"/>
    </source>
</evidence>
<reference evidence="2 3" key="1">
    <citation type="journal article" date="2013" name="Int. J. Syst. Evol. Microbiol.">
        <title>Tumebacillus flagellatus sp. nov., an alpha-amylase/pullulanase-producing bacterium isolated from cassava wastewater.</title>
        <authorList>
            <person name="Wang Q."/>
            <person name="Xie N."/>
            <person name="Qin Y."/>
            <person name="Shen N."/>
            <person name="Zhu J."/>
            <person name="Mi H."/>
            <person name="Huang R."/>
        </authorList>
    </citation>
    <scope>NUCLEOTIDE SEQUENCE [LARGE SCALE GENOMIC DNA]</scope>
    <source>
        <strain evidence="2 3">GST4</strain>
    </source>
</reference>
<dbReference type="AlphaFoldDB" id="A0A074LTR3"/>
<dbReference type="OrthoDB" id="9795068at2"/>
<organism evidence="2 3">
    <name type="scientific">Tumebacillus flagellatus</name>
    <dbReference type="NCBI Taxonomy" id="1157490"/>
    <lineage>
        <taxon>Bacteria</taxon>
        <taxon>Bacillati</taxon>
        <taxon>Bacillota</taxon>
        <taxon>Bacilli</taxon>
        <taxon>Bacillales</taxon>
        <taxon>Alicyclobacillaceae</taxon>
        <taxon>Tumebacillus</taxon>
    </lineage>
</organism>
<dbReference type="GO" id="GO:0016757">
    <property type="term" value="F:glycosyltransferase activity"/>
    <property type="evidence" value="ECO:0007669"/>
    <property type="project" value="TreeGrafter"/>
</dbReference>
<dbReference type="STRING" id="1157490.EL26_07475"/>
<dbReference type="InterPro" id="IPR050194">
    <property type="entry name" value="Glycosyltransferase_grp1"/>
</dbReference>
<dbReference type="SUPFAM" id="SSF53756">
    <property type="entry name" value="UDP-Glycosyltransferase/glycogen phosphorylase"/>
    <property type="match status" value="1"/>
</dbReference>
<sequence length="379" mass="41606">MRTYQILQVLRPMQGGMRRHVLDLIQGLQESGHEVTAACPRETALFQELSALVPTMHFPLDDGLNPIADLLAMRHLQKLLRRERFDIVHLHGAKAGYVGRLAVRGIEPRPAVLYTVHNHVLPRQALLKKAMNALERRLAADTDRVIAVSDSLRRELLLTHGVDEARSVTIRGGIQGPPPLTRRFARAVLGCENDERTVIACIARMVEEKGIDLLLEAFAILLSRGFDAELVLIGDGPLLSDYQKIAGKVGLARVRFLGEVPNAAQLLSGVDIAVCPSRQEGLGLAAIEAMLAARPVVASDIGGLPEVIVHGETGLLVPPEDPVLLASSLCYLIERPDVRERMGRLGSQRAHEKFTRHGMLQAVLREYDAVMESRQGVIV</sequence>
<evidence type="ECO:0000259" key="1">
    <source>
        <dbReference type="Pfam" id="PF13439"/>
    </source>
</evidence>
<dbReference type="eggNOG" id="COG0438">
    <property type="taxonomic scope" value="Bacteria"/>
</dbReference>
<dbReference type="Gene3D" id="3.40.50.2000">
    <property type="entry name" value="Glycogen Phosphorylase B"/>
    <property type="match status" value="2"/>
</dbReference>
<proteinExistence type="predicted"/>
<evidence type="ECO:0000313" key="3">
    <source>
        <dbReference type="Proteomes" id="UP000027931"/>
    </source>
</evidence>
<dbReference type="Pfam" id="PF13692">
    <property type="entry name" value="Glyco_trans_1_4"/>
    <property type="match status" value="1"/>
</dbReference>
<dbReference type="InterPro" id="IPR028098">
    <property type="entry name" value="Glyco_trans_4-like_N"/>
</dbReference>
<dbReference type="CDD" id="cd03808">
    <property type="entry name" value="GT4_CapM-like"/>
    <property type="match status" value="1"/>
</dbReference>